<dbReference type="Proteomes" id="UP000189670">
    <property type="component" value="Unassembled WGS sequence"/>
</dbReference>
<dbReference type="Pfam" id="PF07484">
    <property type="entry name" value="Collar"/>
    <property type="match status" value="1"/>
</dbReference>
<reference evidence="5" key="1">
    <citation type="submission" date="2012-11" db="EMBL/GenBank/DDBJ databases">
        <authorList>
            <person name="Lucero-Rivera Y.E."/>
            <person name="Tovar-Ramirez D."/>
        </authorList>
    </citation>
    <scope>NUCLEOTIDE SEQUENCE [LARGE SCALE GENOMIC DNA]</scope>
    <source>
        <strain evidence="5">Araruama</strain>
    </source>
</reference>
<dbReference type="InterPro" id="IPR011083">
    <property type="entry name" value="Phage_tail_collar_dom"/>
</dbReference>
<dbReference type="CDD" id="cd22641">
    <property type="entry name" value="C24-like"/>
    <property type="match status" value="1"/>
</dbReference>
<sequence>MTDINSFKSIVYAIIMIVIFGITAEAEIQNTFAFQGRLENADGSPISSTLNMTFRIYNDQSDEIWSESLPVNVIAGEYHLMLGESTPIAFTVNEQAKTFGITVEGDSEMEPRQDIGSVLRAGVALSITNAAITTSKIVDSAVTEDKIADNAVTARKLSVSTGSSLPNGNSGASLLSNGDGTFSWANAIPPGVMMPFAGSAAPTGYLVCNGDAVSRTTYANLFTAIGTTYGAGDGSTTFNLPNTNGKVLVGYNSSETEFNTLGKTGGEKTHTLTTTEMPSHYHYVSLTTSTNGAHTHSYQKGDPGDNSISDSSGTHDEYDDMSATTGSAGNHNHSVSGNTGSKGSGGAHNNLQPYITLNYIIKY</sequence>
<evidence type="ECO:0000313" key="4">
    <source>
        <dbReference type="EMBL" id="ETR69670.1"/>
    </source>
</evidence>
<evidence type="ECO:0000256" key="1">
    <source>
        <dbReference type="SAM" id="MobiDB-lite"/>
    </source>
</evidence>
<protein>
    <submittedName>
        <fullName evidence="4">Microcystin-dependent protein-like protein</fullName>
    </submittedName>
</protein>
<comment type="caution">
    <text evidence="4">The sequence shown here is derived from an EMBL/GenBank/DDBJ whole genome shotgun (WGS) entry which is preliminary data.</text>
</comment>
<gene>
    <name evidence="4" type="ORF">OMM_03779</name>
</gene>
<feature type="region of interest" description="Disordered" evidence="1">
    <location>
        <begin position="292"/>
        <end position="349"/>
    </location>
</feature>
<dbReference type="Gene3D" id="3.90.1340.10">
    <property type="entry name" value="Phage tail collar domain"/>
    <property type="match status" value="1"/>
</dbReference>
<organism evidence="4 5">
    <name type="scientific">Candidatus Magnetoglobus multicellularis str. Araruama</name>
    <dbReference type="NCBI Taxonomy" id="890399"/>
    <lineage>
        <taxon>Bacteria</taxon>
        <taxon>Pseudomonadati</taxon>
        <taxon>Thermodesulfobacteriota</taxon>
        <taxon>Desulfobacteria</taxon>
        <taxon>Desulfobacterales</taxon>
        <taxon>Desulfobacteraceae</taxon>
        <taxon>Candidatus Magnetoglobus</taxon>
    </lineage>
</organism>
<accession>A0A1V1P4C0</accession>
<dbReference type="SUPFAM" id="SSF88874">
    <property type="entry name" value="Receptor-binding domain of short tail fibre protein gp12"/>
    <property type="match status" value="1"/>
</dbReference>
<evidence type="ECO:0000313" key="5">
    <source>
        <dbReference type="Proteomes" id="UP000189670"/>
    </source>
</evidence>
<feature type="transmembrane region" description="Helical" evidence="2">
    <location>
        <begin position="7"/>
        <end position="24"/>
    </location>
</feature>
<feature type="domain" description="Phage tail collar" evidence="3">
    <location>
        <begin position="191"/>
        <end position="247"/>
    </location>
</feature>
<dbReference type="EMBL" id="ATBP01000588">
    <property type="protein sequence ID" value="ETR69670.1"/>
    <property type="molecule type" value="Genomic_DNA"/>
</dbReference>
<evidence type="ECO:0000259" key="3">
    <source>
        <dbReference type="Pfam" id="PF07484"/>
    </source>
</evidence>
<proteinExistence type="predicted"/>
<keyword evidence="2" id="KW-0472">Membrane</keyword>
<keyword evidence="2" id="KW-1133">Transmembrane helix</keyword>
<keyword evidence="2" id="KW-0812">Transmembrane</keyword>
<feature type="compositionally biased region" description="Polar residues" evidence="1">
    <location>
        <begin position="322"/>
        <end position="339"/>
    </location>
</feature>
<name>A0A1V1P4C0_9BACT</name>
<dbReference type="AlphaFoldDB" id="A0A1V1P4C0"/>
<evidence type="ECO:0000256" key="2">
    <source>
        <dbReference type="SAM" id="Phobius"/>
    </source>
</evidence>
<dbReference type="InterPro" id="IPR037053">
    <property type="entry name" value="Phage_tail_collar_dom_sf"/>
</dbReference>